<comment type="caution">
    <text evidence="1">The sequence shown here is derived from an EMBL/GenBank/DDBJ whole genome shotgun (WGS) entry which is preliminary data.</text>
</comment>
<dbReference type="EMBL" id="JAMYWD010000004">
    <property type="protein sequence ID" value="KAJ4973194.1"/>
    <property type="molecule type" value="Genomic_DNA"/>
</dbReference>
<sequence>MGTHKVSGLRFSNKPNLLLSFFCYISKSPNPQTTAGFSLSTHVSPFFSSNPPISHLRLPNTTPSNNQIEAPLIRRTLPPLSSVSIVGPLTPISLDILVLSATHCSVSLRSL</sequence>
<evidence type="ECO:0000313" key="2">
    <source>
        <dbReference type="Proteomes" id="UP001141806"/>
    </source>
</evidence>
<dbReference type="Proteomes" id="UP001141806">
    <property type="component" value="Unassembled WGS sequence"/>
</dbReference>
<gene>
    <name evidence="1" type="ORF">NE237_006368</name>
</gene>
<organism evidence="1 2">
    <name type="scientific">Protea cynaroides</name>
    <dbReference type="NCBI Taxonomy" id="273540"/>
    <lineage>
        <taxon>Eukaryota</taxon>
        <taxon>Viridiplantae</taxon>
        <taxon>Streptophyta</taxon>
        <taxon>Embryophyta</taxon>
        <taxon>Tracheophyta</taxon>
        <taxon>Spermatophyta</taxon>
        <taxon>Magnoliopsida</taxon>
        <taxon>Proteales</taxon>
        <taxon>Proteaceae</taxon>
        <taxon>Protea</taxon>
    </lineage>
</organism>
<keyword evidence="2" id="KW-1185">Reference proteome</keyword>
<dbReference type="AlphaFoldDB" id="A0A9Q0KN07"/>
<proteinExistence type="predicted"/>
<name>A0A9Q0KN07_9MAGN</name>
<protein>
    <submittedName>
        <fullName evidence="1">Uncharacterized protein</fullName>
    </submittedName>
</protein>
<evidence type="ECO:0000313" key="1">
    <source>
        <dbReference type="EMBL" id="KAJ4973194.1"/>
    </source>
</evidence>
<accession>A0A9Q0KN07</accession>
<reference evidence="1" key="1">
    <citation type="journal article" date="2023" name="Plant J.">
        <title>The genome of the king protea, Protea cynaroides.</title>
        <authorList>
            <person name="Chang J."/>
            <person name="Duong T.A."/>
            <person name="Schoeman C."/>
            <person name="Ma X."/>
            <person name="Roodt D."/>
            <person name="Barker N."/>
            <person name="Li Z."/>
            <person name="Van de Peer Y."/>
            <person name="Mizrachi E."/>
        </authorList>
    </citation>
    <scope>NUCLEOTIDE SEQUENCE</scope>
    <source>
        <tissue evidence="1">Young leaves</tissue>
    </source>
</reference>